<protein>
    <submittedName>
        <fullName evidence="1">Uncharacterized protein</fullName>
    </submittedName>
</protein>
<dbReference type="Proteomes" id="UP000823775">
    <property type="component" value="Unassembled WGS sequence"/>
</dbReference>
<proteinExistence type="predicted"/>
<organism evidence="1 2">
    <name type="scientific">Datura stramonium</name>
    <name type="common">Jimsonweed</name>
    <name type="synonym">Common thornapple</name>
    <dbReference type="NCBI Taxonomy" id="4076"/>
    <lineage>
        <taxon>Eukaryota</taxon>
        <taxon>Viridiplantae</taxon>
        <taxon>Streptophyta</taxon>
        <taxon>Embryophyta</taxon>
        <taxon>Tracheophyta</taxon>
        <taxon>Spermatophyta</taxon>
        <taxon>Magnoliopsida</taxon>
        <taxon>eudicotyledons</taxon>
        <taxon>Gunneridae</taxon>
        <taxon>Pentapetalae</taxon>
        <taxon>asterids</taxon>
        <taxon>lamiids</taxon>
        <taxon>Solanales</taxon>
        <taxon>Solanaceae</taxon>
        <taxon>Solanoideae</taxon>
        <taxon>Datureae</taxon>
        <taxon>Datura</taxon>
    </lineage>
</organism>
<gene>
    <name evidence="1" type="ORF">HAX54_039286</name>
</gene>
<comment type="caution">
    <text evidence="1">The sequence shown here is derived from an EMBL/GenBank/DDBJ whole genome shotgun (WGS) entry which is preliminary data.</text>
</comment>
<evidence type="ECO:0000313" key="2">
    <source>
        <dbReference type="Proteomes" id="UP000823775"/>
    </source>
</evidence>
<reference evidence="1 2" key="1">
    <citation type="journal article" date="2021" name="BMC Genomics">
        <title>Datura genome reveals duplications of psychoactive alkaloid biosynthetic genes and high mutation rate following tissue culture.</title>
        <authorList>
            <person name="Rajewski A."/>
            <person name="Carter-House D."/>
            <person name="Stajich J."/>
            <person name="Litt A."/>
        </authorList>
    </citation>
    <scope>NUCLEOTIDE SEQUENCE [LARGE SCALE GENOMIC DNA]</scope>
    <source>
        <strain evidence="1">AR-01</strain>
    </source>
</reference>
<feature type="non-terminal residue" evidence="1">
    <location>
        <position position="1"/>
    </location>
</feature>
<dbReference type="EMBL" id="JACEIK010000543">
    <property type="protein sequence ID" value="MCD7458820.1"/>
    <property type="molecule type" value="Genomic_DNA"/>
</dbReference>
<evidence type="ECO:0000313" key="1">
    <source>
        <dbReference type="EMBL" id="MCD7458820.1"/>
    </source>
</evidence>
<name>A0ABS8SJ37_DATST</name>
<accession>A0ABS8SJ37</accession>
<keyword evidence="2" id="KW-1185">Reference proteome</keyword>
<sequence length="50" mass="5492">IIVDRIAKHSPAWHEGDQSGGLNVVTPSLSHLMNENQDLDQIMVSILPKS</sequence>